<dbReference type="Gene3D" id="3.30.300.130">
    <property type="entry name" value="Fe-S cluster assembly (FSCA)"/>
    <property type="match status" value="1"/>
</dbReference>
<evidence type="ECO:0000259" key="1">
    <source>
        <dbReference type="Pfam" id="PF01883"/>
    </source>
</evidence>
<dbReference type="InterPro" id="IPR052339">
    <property type="entry name" value="Fe-S_Maturation_MIP18"/>
</dbReference>
<dbReference type="InterPro" id="IPR002744">
    <property type="entry name" value="MIP18-like"/>
</dbReference>
<dbReference type="PANTHER" id="PTHR42831">
    <property type="entry name" value="FE-S PROTEIN MATURATION AUXILIARY FACTOR YITW"/>
    <property type="match status" value="1"/>
</dbReference>
<evidence type="ECO:0000313" key="3">
    <source>
        <dbReference type="Proteomes" id="UP000003645"/>
    </source>
</evidence>
<name>A0A0D4CKX0_LIMMU</name>
<dbReference type="AlphaFoldDB" id="A0A0D4CKX0"/>
<dbReference type="HOGENOM" id="CLU_091588_2_0_9"/>
<sequence length="110" mass="12287">MTPIEQQVWDALTTVIDPELNVSIVDLGLIYEVEVDEQSCCCIKMSLTTPGCPLSSFLQNDIEKAAQNVPGIRDAHVQLVWYPVWSIARMSPKARRQLGIGGSLHDHQNR</sequence>
<dbReference type="OrthoDB" id="9805360at2"/>
<dbReference type="RefSeq" id="WP_039946253.1">
    <property type="nucleotide sequence ID" value="NZ_CP011013.1"/>
</dbReference>
<dbReference type="InterPro" id="IPR034904">
    <property type="entry name" value="FSCA_dom_sf"/>
</dbReference>
<reference evidence="2 3" key="1">
    <citation type="journal article" date="2012" name="J. Bacteriol.">
        <title>Genome sequence of Lactobacillus mucosae LM1, isolated from piglet feces.</title>
        <authorList>
            <person name="Lee J.H."/>
            <person name="Valeriano V.D."/>
            <person name="Shin Y.R."/>
            <person name="Chae J.P."/>
            <person name="Kim G.B."/>
            <person name="Ham J.S."/>
            <person name="Chun J."/>
            <person name="Kang D.K."/>
        </authorList>
    </citation>
    <scope>NUCLEOTIDE SEQUENCE [LARGE SCALE GENOMIC DNA]</scope>
    <source>
        <strain evidence="2 3">LM1</strain>
    </source>
</reference>
<dbReference type="STRING" id="1130798.LBLM1_05280"/>
<accession>A0A0D4CKX0</accession>
<keyword evidence="3" id="KW-1185">Reference proteome</keyword>
<dbReference type="Pfam" id="PF01883">
    <property type="entry name" value="FeS_assembly_P"/>
    <property type="match status" value="1"/>
</dbReference>
<gene>
    <name evidence="2" type="ORF">LBLM1_05280</name>
</gene>
<protein>
    <recommendedName>
        <fullName evidence="1">MIP18 family-like domain-containing protein</fullName>
    </recommendedName>
</protein>
<dbReference type="EMBL" id="CP011013">
    <property type="protein sequence ID" value="AJT50511.1"/>
    <property type="molecule type" value="Genomic_DNA"/>
</dbReference>
<dbReference type="SUPFAM" id="SSF117916">
    <property type="entry name" value="Fe-S cluster assembly (FSCA) domain-like"/>
    <property type="match status" value="1"/>
</dbReference>
<feature type="domain" description="MIP18 family-like" evidence="1">
    <location>
        <begin position="5"/>
        <end position="78"/>
    </location>
</feature>
<evidence type="ECO:0000313" key="2">
    <source>
        <dbReference type="EMBL" id="AJT50511.1"/>
    </source>
</evidence>
<organism evidence="2 3">
    <name type="scientific">Limosilactobacillus mucosae LM1</name>
    <dbReference type="NCBI Taxonomy" id="1130798"/>
    <lineage>
        <taxon>Bacteria</taxon>
        <taxon>Bacillati</taxon>
        <taxon>Bacillota</taxon>
        <taxon>Bacilli</taxon>
        <taxon>Lactobacillales</taxon>
        <taxon>Lactobacillaceae</taxon>
        <taxon>Limosilactobacillus</taxon>
    </lineage>
</organism>
<dbReference type="KEGG" id="lmu:LBLM1_05280"/>
<dbReference type="Proteomes" id="UP000003645">
    <property type="component" value="Chromosome"/>
</dbReference>
<dbReference type="PANTHER" id="PTHR42831:SF1">
    <property type="entry name" value="FE-S PROTEIN MATURATION AUXILIARY FACTOR YITW"/>
    <property type="match status" value="1"/>
</dbReference>
<proteinExistence type="predicted"/>